<organism evidence="3 4">
    <name type="scientific">Brevundimonas kwangchunensis</name>
    <dbReference type="NCBI Taxonomy" id="322163"/>
    <lineage>
        <taxon>Bacteria</taxon>
        <taxon>Pseudomonadati</taxon>
        <taxon>Pseudomonadota</taxon>
        <taxon>Alphaproteobacteria</taxon>
        <taxon>Caulobacterales</taxon>
        <taxon>Caulobacteraceae</taxon>
        <taxon>Brevundimonas</taxon>
    </lineage>
</organism>
<keyword evidence="1" id="KW-0732">Signal</keyword>
<dbReference type="PANTHER" id="PTHR33594:SF1">
    <property type="entry name" value="HD_PDEASE DOMAIN-CONTAINING PROTEIN"/>
    <property type="match status" value="1"/>
</dbReference>
<dbReference type="PANTHER" id="PTHR33594">
    <property type="entry name" value="SUPERFAMILY HYDROLASE, PUTATIVE (AFU_ORTHOLOGUE AFUA_1G03035)-RELATED"/>
    <property type="match status" value="1"/>
</dbReference>
<evidence type="ECO:0000256" key="1">
    <source>
        <dbReference type="SAM" id="SignalP"/>
    </source>
</evidence>
<dbReference type="RefSeq" id="WP_343788461.1">
    <property type="nucleotide sequence ID" value="NZ_BAAAGA010000001.1"/>
</dbReference>
<dbReference type="Gene3D" id="1.10.3210.10">
    <property type="entry name" value="Hypothetical protein af1432"/>
    <property type="match status" value="1"/>
</dbReference>
<dbReference type="Proteomes" id="UP001501352">
    <property type="component" value="Unassembled WGS sequence"/>
</dbReference>
<feature type="chain" id="PRO_5045824334" description="HD domain-containing protein" evidence="1">
    <location>
        <begin position="21"/>
        <end position="234"/>
    </location>
</feature>
<sequence>MRARLTAILLAAAVALPVAAQEPPAQRSLPVVEGVAASDAPWRRAVADHVEAHFRHPGWGARHAERNYLSAHAIARAEGLAVDDDVLFAASYLHDWGGLKPFAVEGAAHEQRSVELAEPFLREAGFPMEKWPGVREAILAHVPAGQPASPEAIVLRDADLIDFLGAEGVARLLAATEDDRADMDQALRWIEGFADSLPGRLTTAEARRLADPRAAYMKAFLVQLRSELPAGSRP</sequence>
<gene>
    <name evidence="3" type="ORF">GCM10009422_00180</name>
</gene>
<dbReference type="InterPro" id="IPR006674">
    <property type="entry name" value="HD_domain"/>
</dbReference>
<feature type="signal peptide" evidence="1">
    <location>
        <begin position="1"/>
        <end position="20"/>
    </location>
</feature>
<name>A0ABP3RKP5_9CAUL</name>
<protein>
    <recommendedName>
        <fullName evidence="2">HD domain-containing protein</fullName>
    </recommendedName>
</protein>
<evidence type="ECO:0000313" key="4">
    <source>
        <dbReference type="Proteomes" id="UP001501352"/>
    </source>
</evidence>
<proteinExistence type="predicted"/>
<keyword evidence="4" id="KW-1185">Reference proteome</keyword>
<comment type="caution">
    <text evidence="3">The sequence shown here is derived from an EMBL/GenBank/DDBJ whole genome shotgun (WGS) entry which is preliminary data.</text>
</comment>
<reference evidence="4" key="1">
    <citation type="journal article" date="2019" name="Int. J. Syst. Evol. Microbiol.">
        <title>The Global Catalogue of Microorganisms (GCM) 10K type strain sequencing project: providing services to taxonomists for standard genome sequencing and annotation.</title>
        <authorList>
            <consortium name="The Broad Institute Genomics Platform"/>
            <consortium name="The Broad Institute Genome Sequencing Center for Infectious Disease"/>
            <person name="Wu L."/>
            <person name="Ma J."/>
        </authorList>
    </citation>
    <scope>NUCLEOTIDE SEQUENCE [LARGE SCALE GENOMIC DNA]</scope>
    <source>
        <strain evidence="4">JCM 12928</strain>
    </source>
</reference>
<dbReference type="SUPFAM" id="SSF109604">
    <property type="entry name" value="HD-domain/PDEase-like"/>
    <property type="match status" value="1"/>
</dbReference>
<feature type="domain" description="HD" evidence="2">
    <location>
        <begin position="63"/>
        <end position="162"/>
    </location>
</feature>
<dbReference type="Pfam" id="PF01966">
    <property type="entry name" value="HD"/>
    <property type="match status" value="1"/>
</dbReference>
<accession>A0ABP3RKP5</accession>
<dbReference type="EMBL" id="BAAAGA010000001">
    <property type="protein sequence ID" value="GAA0609378.1"/>
    <property type="molecule type" value="Genomic_DNA"/>
</dbReference>
<evidence type="ECO:0000313" key="3">
    <source>
        <dbReference type="EMBL" id="GAA0609378.1"/>
    </source>
</evidence>
<evidence type="ECO:0000259" key="2">
    <source>
        <dbReference type="Pfam" id="PF01966"/>
    </source>
</evidence>